<evidence type="ECO:0000313" key="2">
    <source>
        <dbReference type="Proteomes" id="UP001638806"/>
    </source>
</evidence>
<evidence type="ECO:0000313" key="1">
    <source>
        <dbReference type="EMBL" id="KAL3962061.1"/>
    </source>
</evidence>
<dbReference type="Proteomes" id="UP001638806">
    <property type="component" value="Unassembled WGS sequence"/>
</dbReference>
<name>A0ACC4E0M5_PURLI</name>
<organism evidence="1 2">
    <name type="scientific">Purpureocillium lilacinum</name>
    <name type="common">Paecilomyces lilacinus</name>
    <dbReference type="NCBI Taxonomy" id="33203"/>
    <lineage>
        <taxon>Eukaryota</taxon>
        <taxon>Fungi</taxon>
        <taxon>Dikarya</taxon>
        <taxon>Ascomycota</taxon>
        <taxon>Pezizomycotina</taxon>
        <taxon>Sordariomycetes</taxon>
        <taxon>Hypocreomycetidae</taxon>
        <taxon>Hypocreales</taxon>
        <taxon>Ophiocordycipitaceae</taxon>
        <taxon>Purpureocillium</taxon>
    </lineage>
</organism>
<comment type="caution">
    <text evidence="1">The sequence shown here is derived from an EMBL/GenBank/DDBJ whole genome shotgun (WGS) entry which is preliminary data.</text>
</comment>
<gene>
    <name evidence="1" type="ORF">ACCO45_003584</name>
</gene>
<keyword evidence="2" id="KW-1185">Reference proteome</keyword>
<sequence>MYLETNDSASVPRSTMAPSGMVPGQAARQPGLVLTLSLLRANGRLTLALNSGCQTPHSSGPASGTSSEDAPQHYDD</sequence>
<dbReference type="EMBL" id="JBGNUJ010000003">
    <property type="protein sequence ID" value="KAL3962061.1"/>
    <property type="molecule type" value="Genomic_DNA"/>
</dbReference>
<reference evidence="1" key="1">
    <citation type="submission" date="2024-12" db="EMBL/GenBank/DDBJ databases">
        <title>Comparative genomics and development of molecular markers within Purpureocillium lilacinum and among Purpureocillium species.</title>
        <authorList>
            <person name="Yeh Z.-Y."/>
            <person name="Ni N.-T."/>
            <person name="Lo P.-H."/>
            <person name="Mushyakhwo K."/>
            <person name="Lin C.-F."/>
            <person name="Nai Y.-S."/>
        </authorList>
    </citation>
    <scope>NUCLEOTIDE SEQUENCE</scope>
    <source>
        <strain evidence="1">NCHU-NPUST-175</strain>
    </source>
</reference>
<protein>
    <submittedName>
        <fullName evidence="1">Uncharacterized protein</fullName>
    </submittedName>
</protein>
<accession>A0ACC4E0M5</accession>
<proteinExistence type="predicted"/>